<accession>A0AAN8N256</accession>
<dbReference type="InterPro" id="IPR018535">
    <property type="entry name" value="DUF1996"/>
</dbReference>
<feature type="compositionally biased region" description="Low complexity" evidence="1">
    <location>
        <begin position="374"/>
        <end position="401"/>
    </location>
</feature>
<protein>
    <recommendedName>
        <fullName evidence="3">DUF1996 domain-containing protein</fullName>
    </recommendedName>
</protein>
<feature type="chain" id="PRO_5042980044" description="DUF1996 domain-containing protein" evidence="2">
    <location>
        <begin position="20"/>
        <end position="484"/>
    </location>
</feature>
<name>A0AAN8N256_9PEZI</name>
<feature type="signal peptide" evidence="2">
    <location>
        <begin position="1"/>
        <end position="19"/>
    </location>
</feature>
<reference evidence="4 5" key="1">
    <citation type="submission" date="2019-10" db="EMBL/GenBank/DDBJ databases">
        <authorList>
            <person name="Palmer J.M."/>
        </authorList>
    </citation>
    <scope>NUCLEOTIDE SEQUENCE [LARGE SCALE GENOMIC DNA]</scope>
    <source>
        <strain evidence="4 5">TWF718</strain>
    </source>
</reference>
<gene>
    <name evidence="4" type="ORF">TWF718_004170</name>
</gene>
<feature type="region of interest" description="Disordered" evidence="1">
    <location>
        <begin position="374"/>
        <end position="410"/>
    </location>
</feature>
<sequence>MKTVLSLAAFLLLNPGVHAFWRMQCGSPLVTDMIDPLVQPGVSPAKHVHNIMGGDAFDKTTSWARLQESTCTSCEVKGDKSIYWVPTLYFQKADGEVVQVNQKDGMLVYYIPERGGDAVEPYPKNFGMMAGDPKLRAFDESNLPGSEGYMRQMAIGYNCLNYGGTPEAFAARRELPTKEEMKNCVNGLRADITFPSCWNGELDSEDHRSHMAYPSFMEDGTCPDSHPRRLITMKFETLFDVAEFSDVDGEFVWSTGDKGGYGYHGDFYNGWDPELLEAAYKDPTCVPPVITSTGGDITQCDTFTSRNQLQGPTEMNACKIKPITGKEYEGPFEKLPGCNPIGGSPGDCGSVVVENAVAVPSPSSTSVIQVVAHTAPKPETTTTTTTSSPTPTPTPTTISTTTKKKKQTSKKVEVSSAPVAKPVVTANPVLDVGSAPEKKIKEVVVTVVETVYQTVYNQAVETATEYVPHYARHRRFFRRAPRHL</sequence>
<evidence type="ECO:0000313" key="4">
    <source>
        <dbReference type="EMBL" id="KAK6350992.1"/>
    </source>
</evidence>
<keyword evidence="5" id="KW-1185">Reference proteome</keyword>
<dbReference type="Pfam" id="PF09362">
    <property type="entry name" value="DUF1996"/>
    <property type="match status" value="1"/>
</dbReference>
<evidence type="ECO:0000259" key="3">
    <source>
        <dbReference type="Pfam" id="PF09362"/>
    </source>
</evidence>
<feature type="domain" description="DUF1996" evidence="3">
    <location>
        <begin position="35"/>
        <end position="271"/>
    </location>
</feature>
<dbReference type="PANTHER" id="PTHR43662">
    <property type="match status" value="1"/>
</dbReference>
<proteinExistence type="predicted"/>
<organism evidence="4 5">
    <name type="scientific">Orbilia javanica</name>
    <dbReference type="NCBI Taxonomy" id="47235"/>
    <lineage>
        <taxon>Eukaryota</taxon>
        <taxon>Fungi</taxon>
        <taxon>Dikarya</taxon>
        <taxon>Ascomycota</taxon>
        <taxon>Pezizomycotina</taxon>
        <taxon>Orbiliomycetes</taxon>
        <taxon>Orbiliales</taxon>
        <taxon>Orbiliaceae</taxon>
        <taxon>Orbilia</taxon>
    </lineage>
</organism>
<dbReference type="EMBL" id="JAVHNR010000002">
    <property type="protein sequence ID" value="KAK6350992.1"/>
    <property type="molecule type" value="Genomic_DNA"/>
</dbReference>
<dbReference type="AlphaFoldDB" id="A0AAN8N256"/>
<evidence type="ECO:0000313" key="5">
    <source>
        <dbReference type="Proteomes" id="UP001313282"/>
    </source>
</evidence>
<dbReference type="Proteomes" id="UP001313282">
    <property type="component" value="Unassembled WGS sequence"/>
</dbReference>
<evidence type="ECO:0000256" key="1">
    <source>
        <dbReference type="SAM" id="MobiDB-lite"/>
    </source>
</evidence>
<comment type="caution">
    <text evidence="4">The sequence shown here is derived from an EMBL/GenBank/DDBJ whole genome shotgun (WGS) entry which is preliminary data.</text>
</comment>
<keyword evidence="2" id="KW-0732">Signal</keyword>
<dbReference type="PANTHER" id="PTHR43662:SF7">
    <property type="entry name" value="DUF1996 DOMAIN-CONTAINING PROTEIN"/>
    <property type="match status" value="1"/>
</dbReference>
<evidence type="ECO:0000256" key="2">
    <source>
        <dbReference type="SAM" id="SignalP"/>
    </source>
</evidence>